<dbReference type="EMBL" id="JTHE02000003">
    <property type="protein sequence ID" value="NEV69298.1"/>
    <property type="molecule type" value="Genomic_DNA"/>
</dbReference>
<comment type="caution">
    <text evidence="7">The sequence shown here is derived from an EMBL/GenBank/DDBJ whole genome shotgun (WGS) entry which is preliminary data.</text>
</comment>
<dbReference type="PANTHER" id="PTHR33452:SF1">
    <property type="entry name" value="INNER MEMBRANE PROTEIN YPHA-RELATED"/>
    <property type="match status" value="1"/>
</dbReference>
<protein>
    <submittedName>
        <fullName evidence="7">DoxX family protein</fullName>
    </submittedName>
</protein>
<evidence type="ECO:0000256" key="2">
    <source>
        <dbReference type="ARBA" id="ARBA00006679"/>
    </source>
</evidence>
<accession>A0A0C1Y9K6</accession>
<evidence type="ECO:0000256" key="6">
    <source>
        <dbReference type="ARBA" id="ARBA00023136"/>
    </source>
</evidence>
<reference evidence="7" key="2">
    <citation type="journal article" date="2015" name="Genome Announc.">
        <title>Draft Genome Sequence of Filamentous Marine Cyanobacterium Lyngbya confervoides Strain BDU141951.</title>
        <authorList>
            <person name="Chandrababunaidu M.M."/>
            <person name="Sen D."/>
            <person name="Tripathy S."/>
        </authorList>
    </citation>
    <scope>NUCLEOTIDE SEQUENCE</scope>
    <source>
        <strain evidence="7">BDU141951</strain>
    </source>
</reference>
<evidence type="ECO:0000256" key="4">
    <source>
        <dbReference type="ARBA" id="ARBA00022692"/>
    </source>
</evidence>
<evidence type="ECO:0000256" key="1">
    <source>
        <dbReference type="ARBA" id="ARBA00004651"/>
    </source>
</evidence>
<evidence type="ECO:0000313" key="7">
    <source>
        <dbReference type="EMBL" id="NEV69298.1"/>
    </source>
</evidence>
<comment type="similarity">
    <text evidence="2">Belongs to the DoxX family.</text>
</comment>
<keyword evidence="3" id="KW-1003">Cell membrane</keyword>
<comment type="subcellular location">
    <subcellularLocation>
        <location evidence="1">Cell membrane</location>
        <topology evidence="1">Multi-pass membrane protein</topology>
    </subcellularLocation>
</comment>
<proteinExistence type="inferred from homology"/>
<organism evidence="7">
    <name type="scientific">Lyngbya confervoides BDU141951</name>
    <dbReference type="NCBI Taxonomy" id="1574623"/>
    <lineage>
        <taxon>Bacteria</taxon>
        <taxon>Bacillati</taxon>
        <taxon>Cyanobacteriota</taxon>
        <taxon>Cyanophyceae</taxon>
        <taxon>Oscillatoriophycideae</taxon>
        <taxon>Oscillatoriales</taxon>
        <taxon>Microcoleaceae</taxon>
        <taxon>Lyngbya</taxon>
    </lineage>
</organism>
<reference evidence="7" key="3">
    <citation type="submission" date="2020-02" db="EMBL/GenBank/DDBJ databases">
        <authorList>
            <person name="Sarangi A.N."/>
            <person name="Ghosh S."/>
            <person name="Mukherjee M."/>
            <person name="Tripathy S."/>
        </authorList>
    </citation>
    <scope>NUCLEOTIDE SEQUENCE</scope>
    <source>
        <strain evidence="7">BDU141951</strain>
    </source>
</reference>
<dbReference type="AlphaFoldDB" id="A0A0C1Y9K6"/>
<dbReference type="InterPro" id="IPR032808">
    <property type="entry name" value="DoxX"/>
</dbReference>
<dbReference type="InterPro" id="IPR051907">
    <property type="entry name" value="DoxX-like_oxidoreductase"/>
</dbReference>
<name>A0A0C1Y9K6_9CYAN</name>
<dbReference type="Pfam" id="PF07681">
    <property type="entry name" value="DoxX"/>
    <property type="match status" value="1"/>
</dbReference>
<dbReference type="PANTHER" id="PTHR33452">
    <property type="entry name" value="OXIDOREDUCTASE CATD-RELATED"/>
    <property type="match status" value="1"/>
</dbReference>
<keyword evidence="6" id="KW-0472">Membrane</keyword>
<dbReference type="GO" id="GO:0005886">
    <property type="term" value="C:plasma membrane"/>
    <property type="evidence" value="ECO:0007669"/>
    <property type="project" value="UniProtKB-SubCell"/>
</dbReference>
<sequence>MQLTSTAAKLFRPNISANTLSQTTLAILRVTLGVMMVHNGFDKLADIESFARAYVEYLGLPFPIFLSYVAAYTEVIAAPLVAMGLFTRFASLGLFGTMCVAMYHHISVAGLSLPYLELSAIYAASFFYFLVNGAGLYSFDALIANLLDSASLTLKEKQIMRLESSFEAAEAVKDENVVA</sequence>
<gene>
    <name evidence="7" type="ORF">QQ91_019560</name>
</gene>
<evidence type="ECO:0000256" key="5">
    <source>
        <dbReference type="ARBA" id="ARBA00022989"/>
    </source>
</evidence>
<reference evidence="7" key="1">
    <citation type="submission" date="2014-11" db="EMBL/GenBank/DDBJ databases">
        <authorList>
            <person name="Malar M.C."/>
            <person name="Sen D."/>
            <person name="Tripathy S."/>
        </authorList>
    </citation>
    <scope>NUCLEOTIDE SEQUENCE</scope>
    <source>
        <strain evidence="7">BDU141951</strain>
    </source>
</reference>
<keyword evidence="5" id="KW-1133">Transmembrane helix</keyword>
<evidence type="ECO:0000256" key="3">
    <source>
        <dbReference type="ARBA" id="ARBA00022475"/>
    </source>
</evidence>
<keyword evidence="4" id="KW-0812">Transmembrane</keyword>